<evidence type="ECO:0000313" key="2">
    <source>
        <dbReference type="Proteomes" id="UP000271624"/>
    </source>
</evidence>
<evidence type="ECO:0000313" key="1">
    <source>
        <dbReference type="EMBL" id="RUS93305.1"/>
    </source>
</evidence>
<dbReference type="Proteomes" id="UP000271624">
    <property type="component" value="Unassembled WGS sequence"/>
</dbReference>
<keyword evidence="2" id="KW-1185">Reference proteome</keyword>
<sequence length="94" mass="10952">MDDGEQYFTITRYDTNNQMLSYVSVTSAEDGIKTVRVSDKQSNLDNDTVFTLDRRTFKFWITYPNANLVNRYKSDITAILDAMEKHAEKPVQNF</sequence>
<proteinExistence type="predicted"/>
<dbReference type="EMBL" id="RSCL01000060">
    <property type="protein sequence ID" value="RUS93305.1"/>
    <property type="molecule type" value="Genomic_DNA"/>
</dbReference>
<reference evidence="1" key="2">
    <citation type="journal article" date="2019" name="Genome Biol. Evol.">
        <title>Day and night: Metabolic profiles and evolutionary relationships of six axenic non-marine cyanobacteria.</title>
        <authorList>
            <person name="Will S.E."/>
            <person name="Henke P."/>
            <person name="Boedeker C."/>
            <person name="Huang S."/>
            <person name="Brinkmann H."/>
            <person name="Rohde M."/>
            <person name="Jarek M."/>
            <person name="Friedl T."/>
            <person name="Seufert S."/>
            <person name="Schumacher M."/>
            <person name="Overmann J."/>
            <person name="Neumann-Schaal M."/>
            <person name="Petersen J."/>
        </authorList>
    </citation>
    <scope>NUCLEOTIDE SEQUENCE [LARGE SCALE GENOMIC DNA]</scope>
    <source>
        <strain evidence="1">PCC 7102</strain>
    </source>
</reference>
<gene>
    <name evidence="1" type="ORF">DSM106972_096610</name>
</gene>
<dbReference type="AlphaFoldDB" id="A0A3S1C0W9"/>
<reference evidence="1" key="1">
    <citation type="submission" date="2018-12" db="EMBL/GenBank/DDBJ databases">
        <authorList>
            <person name="Will S."/>
            <person name="Neumann-Schaal M."/>
            <person name="Henke P."/>
        </authorList>
    </citation>
    <scope>NUCLEOTIDE SEQUENCE</scope>
    <source>
        <strain evidence="1">PCC 7102</strain>
    </source>
</reference>
<accession>A0A3S1C0W9</accession>
<name>A0A3S1C0W9_9CYAN</name>
<protein>
    <submittedName>
        <fullName evidence="1">Uncharacterized protein</fullName>
    </submittedName>
</protein>
<organism evidence="1 2">
    <name type="scientific">Dulcicalothrix desertica PCC 7102</name>
    <dbReference type="NCBI Taxonomy" id="232991"/>
    <lineage>
        <taxon>Bacteria</taxon>
        <taxon>Bacillati</taxon>
        <taxon>Cyanobacteriota</taxon>
        <taxon>Cyanophyceae</taxon>
        <taxon>Nostocales</taxon>
        <taxon>Calotrichaceae</taxon>
        <taxon>Dulcicalothrix</taxon>
    </lineage>
</organism>
<comment type="caution">
    <text evidence="1">The sequence shown here is derived from an EMBL/GenBank/DDBJ whole genome shotgun (WGS) entry which is preliminary data.</text>
</comment>